<name>A0A5E7CLC3_PSEFL</name>
<evidence type="ECO:0000256" key="1">
    <source>
        <dbReference type="ARBA" id="ARBA00022801"/>
    </source>
</evidence>
<gene>
    <name evidence="6" type="primary">cheB_4</name>
    <name evidence="6" type="ORF">PS691_02778</name>
</gene>
<dbReference type="GO" id="GO:0005737">
    <property type="term" value="C:cytoplasm"/>
    <property type="evidence" value="ECO:0007669"/>
    <property type="project" value="InterPro"/>
</dbReference>
<keyword evidence="1 4" id="KW-0378">Hydrolase</keyword>
<feature type="active site" evidence="4">
    <location>
        <position position="22"/>
    </location>
</feature>
<dbReference type="CDD" id="cd16433">
    <property type="entry name" value="CheB"/>
    <property type="match status" value="1"/>
</dbReference>
<evidence type="ECO:0000313" key="6">
    <source>
        <dbReference type="EMBL" id="VVO02958.1"/>
    </source>
</evidence>
<evidence type="ECO:0000259" key="5">
    <source>
        <dbReference type="PROSITE" id="PS50122"/>
    </source>
</evidence>
<organism evidence="6 7">
    <name type="scientific">Pseudomonas fluorescens</name>
    <dbReference type="NCBI Taxonomy" id="294"/>
    <lineage>
        <taxon>Bacteria</taxon>
        <taxon>Pseudomonadati</taxon>
        <taxon>Pseudomonadota</taxon>
        <taxon>Gammaproteobacteria</taxon>
        <taxon>Pseudomonadales</taxon>
        <taxon>Pseudomonadaceae</taxon>
        <taxon>Pseudomonas</taxon>
    </lineage>
</organism>
<evidence type="ECO:0000256" key="3">
    <source>
        <dbReference type="ARBA" id="ARBA00048267"/>
    </source>
</evidence>
<evidence type="ECO:0000313" key="7">
    <source>
        <dbReference type="Proteomes" id="UP000337909"/>
    </source>
</evidence>
<dbReference type="InterPro" id="IPR035909">
    <property type="entry name" value="CheB_C"/>
</dbReference>
<feature type="active site" evidence="4">
    <location>
        <position position="142"/>
    </location>
</feature>
<evidence type="ECO:0000256" key="2">
    <source>
        <dbReference type="ARBA" id="ARBA00039140"/>
    </source>
</evidence>
<dbReference type="Pfam" id="PF01339">
    <property type="entry name" value="CheB_methylest"/>
    <property type="match status" value="1"/>
</dbReference>
<dbReference type="AlphaFoldDB" id="A0A5E7CLC3"/>
<keyword evidence="4" id="KW-0145">Chemotaxis</keyword>
<dbReference type="OrthoDB" id="9791760at2"/>
<dbReference type="PANTHER" id="PTHR42872">
    <property type="entry name" value="PROTEIN-GLUTAMATE METHYLESTERASE/PROTEIN-GLUTAMINE GLUTAMINASE"/>
    <property type="match status" value="1"/>
</dbReference>
<dbReference type="Gene3D" id="3.40.50.180">
    <property type="entry name" value="Methylesterase CheB, C-terminal domain"/>
    <property type="match status" value="1"/>
</dbReference>
<comment type="catalytic activity">
    <reaction evidence="3">
        <text>[protein]-L-glutamate 5-O-methyl ester + H2O = L-glutamyl-[protein] + methanol + H(+)</text>
        <dbReference type="Rhea" id="RHEA:23236"/>
        <dbReference type="Rhea" id="RHEA-COMP:10208"/>
        <dbReference type="Rhea" id="RHEA-COMP:10311"/>
        <dbReference type="ChEBI" id="CHEBI:15377"/>
        <dbReference type="ChEBI" id="CHEBI:15378"/>
        <dbReference type="ChEBI" id="CHEBI:17790"/>
        <dbReference type="ChEBI" id="CHEBI:29973"/>
        <dbReference type="ChEBI" id="CHEBI:82795"/>
        <dbReference type="EC" id="3.1.1.61"/>
    </reaction>
</comment>
<dbReference type="PROSITE" id="PS50122">
    <property type="entry name" value="CHEB"/>
    <property type="match status" value="1"/>
</dbReference>
<dbReference type="EMBL" id="CABVHQ010000024">
    <property type="protein sequence ID" value="VVO02958.1"/>
    <property type="molecule type" value="Genomic_DNA"/>
</dbReference>
<accession>A0A5E7CLC3</accession>
<dbReference type="RefSeq" id="WP_150642752.1">
    <property type="nucleotide sequence ID" value="NZ_CABVHQ010000024.1"/>
</dbReference>
<dbReference type="InterPro" id="IPR000673">
    <property type="entry name" value="Sig_transdc_resp-reg_Me-estase"/>
</dbReference>
<dbReference type="SUPFAM" id="SSF52738">
    <property type="entry name" value="Methylesterase CheB, C-terminal domain"/>
    <property type="match status" value="1"/>
</dbReference>
<reference evidence="6 7" key="1">
    <citation type="submission" date="2019-09" db="EMBL/GenBank/DDBJ databases">
        <authorList>
            <person name="Chandra G."/>
            <person name="Truman W A."/>
        </authorList>
    </citation>
    <scope>NUCLEOTIDE SEQUENCE [LARGE SCALE GENOMIC DNA]</scope>
    <source>
        <strain evidence="6">PS691</strain>
    </source>
</reference>
<dbReference type="EC" id="3.1.1.61" evidence="2"/>
<sequence>MNTGPAKRTHLPRVEAIVIGASAGGVEALLSIFRTLGQGFSLPIIVVLHLPDERRSQLAEVFARRVSMPVKEARDKALIEPGTLYFATPGYHLSVEQDRSLSLSLEDRVHHSRPAIDYLFESAADAYGPGLAAVLLTGANQDGARGLAQVKRRGGLTVVQDPQEAQVSIMPDAALALHQPDHILPLRGISRLLVELERIEC</sequence>
<protein>
    <recommendedName>
        <fullName evidence="2">protein-glutamate methylesterase</fullName>
        <ecNumber evidence="2">3.1.1.61</ecNumber>
    </recommendedName>
</protein>
<dbReference type="GO" id="GO:0006935">
    <property type="term" value="P:chemotaxis"/>
    <property type="evidence" value="ECO:0007669"/>
    <property type="project" value="UniProtKB-UniRule"/>
</dbReference>
<proteinExistence type="predicted"/>
<feature type="active site" evidence="4">
    <location>
        <position position="49"/>
    </location>
</feature>
<dbReference type="PANTHER" id="PTHR42872:SF6">
    <property type="entry name" value="PROTEIN-GLUTAMATE METHYLESTERASE_PROTEIN-GLUTAMINE GLUTAMINASE"/>
    <property type="match status" value="1"/>
</dbReference>
<dbReference type="Proteomes" id="UP000337909">
    <property type="component" value="Unassembled WGS sequence"/>
</dbReference>
<feature type="domain" description="CheB-type methylesterase" evidence="5">
    <location>
        <begin position="10"/>
        <end position="200"/>
    </location>
</feature>
<evidence type="ECO:0000256" key="4">
    <source>
        <dbReference type="PROSITE-ProRule" id="PRU00050"/>
    </source>
</evidence>
<dbReference type="GO" id="GO:0008984">
    <property type="term" value="F:protein-glutamate methylesterase activity"/>
    <property type="evidence" value="ECO:0007669"/>
    <property type="project" value="UniProtKB-EC"/>
</dbReference>
<dbReference type="GO" id="GO:0000156">
    <property type="term" value="F:phosphorelay response regulator activity"/>
    <property type="evidence" value="ECO:0007669"/>
    <property type="project" value="InterPro"/>
</dbReference>